<dbReference type="PROSITE" id="PS01302">
    <property type="entry name" value="UPF0758"/>
    <property type="match status" value="1"/>
</dbReference>
<gene>
    <name evidence="7" type="ORF">DI487_04845</name>
</gene>
<organism evidence="7 8">
    <name type="scientific">Flavobacterium sediminis</name>
    <dbReference type="NCBI Taxonomy" id="2201181"/>
    <lineage>
        <taxon>Bacteria</taxon>
        <taxon>Pseudomonadati</taxon>
        <taxon>Bacteroidota</taxon>
        <taxon>Flavobacteriia</taxon>
        <taxon>Flavobacteriales</taxon>
        <taxon>Flavobacteriaceae</taxon>
        <taxon>Flavobacterium</taxon>
    </lineage>
</organism>
<dbReference type="GO" id="GO:0046872">
    <property type="term" value="F:metal ion binding"/>
    <property type="evidence" value="ECO:0007669"/>
    <property type="project" value="UniProtKB-KW"/>
</dbReference>
<evidence type="ECO:0000256" key="5">
    <source>
        <dbReference type="ARBA" id="ARBA00023049"/>
    </source>
</evidence>
<proteinExistence type="predicted"/>
<feature type="domain" description="MPN" evidence="6">
    <location>
        <begin position="22"/>
        <end position="147"/>
    </location>
</feature>
<evidence type="ECO:0000256" key="1">
    <source>
        <dbReference type="ARBA" id="ARBA00022670"/>
    </source>
</evidence>
<name>A0A2U8QSV9_9FLAO</name>
<dbReference type="GO" id="GO:0006508">
    <property type="term" value="P:proteolysis"/>
    <property type="evidence" value="ECO:0007669"/>
    <property type="project" value="UniProtKB-KW"/>
</dbReference>
<accession>A0A2U8QSV9</accession>
<evidence type="ECO:0000313" key="8">
    <source>
        <dbReference type="Proteomes" id="UP000245429"/>
    </source>
</evidence>
<keyword evidence="3" id="KW-0378">Hydrolase</keyword>
<dbReference type="PANTHER" id="PTHR30471">
    <property type="entry name" value="DNA REPAIR PROTEIN RADC"/>
    <property type="match status" value="1"/>
</dbReference>
<dbReference type="Gene3D" id="3.40.140.10">
    <property type="entry name" value="Cytidine Deaminase, domain 2"/>
    <property type="match status" value="1"/>
</dbReference>
<evidence type="ECO:0000256" key="3">
    <source>
        <dbReference type="ARBA" id="ARBA00022801"/>
    </source>
</evidence>
<keyword evidence="4" id="KW-0862">Zinc</keyword>
<keyword evidence="8" id="KW-1185">Reference proteome</keyword>
<dbReference type="GO" id="GO:0008237">
    <property type="term" value="F:metallopeptidase activity"/>
    <property type="evidence" value="ECO:0007669"/>
    <property type="project" value="UniProtKB-KW"/>
</dbReference>
<sequence>MMENNVAEIQVSYSTNSRVRPKVACGKSAFDLLYNSWSQNTIELQEEFKVLLLNRANNVLGIYPLSKGGSAGTVVDLKLLFAVALKCNATSIIVAHNHPSGTLKASEQDIKITKKIKEAGNLLEITLLDHIIITKNNFLSMANEGLF</sequence>
<dbReference type="CDD" id="cd08071">
    <property type="entry name" value="MPN_DUF2466"/>
    <property type="match status" value="1"/>
</dbReference>
<dbReference type="OrthoDB" id="9804482at2"/>
<keyword evidence="2" id="KW-0479">Metal-binding</keyword>
<keyword evidence="1" id="KW-0645">Protease</keyword>
<evidence type="ECO:0000256" key="2">
    <source>
        <dbReference type="ARBA" id="ARBA00022723"/>
    </source>
</evidence>
<evidence type="ECO:0000256" key="4">
    <source>
        <dbReference type="ARBA" id="ARBA00022833"/>
    </source>
</evidence>
<dbReference type="Pfam" id="PF04002">
    <property type="entry name" value="RadC"/>
    <property type="match status" value="1"/>
</dbReference>
<dbReference type="PANTHER" id="PTHR30471:SF3">
    <property type="entry name" value="UPF0758 PROTEIN YEES-RELATED"/>
    <property type="match status" value="1"/>
</dbReference>
<reference evidence="7 8" key="1">
    <citation type="submission" date="2018-05" db="EMBL/GenBank/DDBJ databases">
        <title>Flavobacterium sp. MEBiC07310.</title>
        <authorList>
            <person name="Baek K."/>
        </authorList>
    </citation>
    <scope>NUCLEOTIDE SEQUENCE [LARGE SCALE GENOMIC DNA]</scope>
    <source>
        <strain evidence="7 8">MEBiC07310</strain>
    </source>
</reference>
<dbReference type="KEGG" id="fse:DI487_04845"/>
<evidence type="ECO:0000259" key="6">
    <source>
        <dbReference type="PROSITE" id="PS50249"/>
    </source>
</evidence>
<dbReference type="InterPro" id="IPR025657">
    <property type="entry name" value="RadC_JAB"/>
</dbReference>
<evidence type="ECO:0000313" key="7">
    <source>
        <dbReference type="EMBL" id="AWM13257.1"/>
    </source>
</evidence>
<dbReference type="Proteomes" id="UP000245429">
    <property type="component" value="Chromosome"/>
</dbReference>
<protein>
    <submittedName>
        <fullName evidence="7">DNA repair protein</fullName>
    </submittedName>
</protein>
<dbReference type="InterPro" id="IPR001405">
    <property type="entry name" value="UPF0758"/>
</dbReference>
<dbReference type="InterPro" id="IPR020891">
    <property type="entry name" value="UPF0758_CS"/>
</dbReference>
<dbReference type="EMBL" id="CP029463">
    <property type="protein sequence ID" value="AWM13257.1"/>
    <property type="molecule type" value="Genomic_DNA"/>
</dbReference>
<dbReference type="AlphaFoldDB" id="A0A2U8QSV9"/>
<keyword evidence="5" id="KW-0482">Metalloprotease</keyword>
<dbReference type="InterPro" id="IPR037518">
    <property type="entry name" value="MPN"/>
</dbReference>
<dbReference type="PROSITE" id="PS50249">
    <property type="entry name" value="MPN"/>
    <property type="match status" value="1"/>
</dbReference>